<feature type="compositionally biased region" description="Polar residues" evidence="1">
    <location>
        <begin position="1428"/>
        <end position="1442"/>
    </location>
</feature>
<feature type="compositionally biased region" description="Basic and acidic residues" evidence="1">
    <location>
        <begin position="1111"/>
        <end position="1125"/>
    </location>
</feature>
<reference evidence="3" key="1">
    <citation type="submission" date="2020-07" db="EMBL/GenBank/DDBJ databases">
        <title>A long reads based de novo assembly of the rainbow trout Arlee double haploid line genome.</title>
        <authorList>
            <person name="Gao G."/>
            <person name="Palti Y."/>
        </authorList>
    </citation>
    <scope>NUCLEOTIDE SEQUENCE [LARGE SCALE GENOMIC DNA]</scope>
</reference>
<dbReference type="SMART" id="SM00333">
    <property type="entry name" value="TUDOR"/>
    <property type="match status" value="8"/>
</dbReference>
<dbReference type="PROSITE" id="PS50304">
    <property type="entry name" value="TUDOR"/>
    <property type="match status" value="6"/>
</dbReference>
<dbReference type="GO" id="GO:0032019">
    <property type="term" value="C:mitochondrial cloud"/>
    <property type="evidence" value="ECO:0007669"/>
    <property type="project" value="Ensembl"/>
</dbReference>
<feature type="domain" description="Tudor" evidence="2">
    <location>
        <begin position="1284"/>
        <end position="1343"/>
    </location>
</feature>
<feature type="region of interest" description="Disordered" evidence="1">
    <location>
        <begin position="2031"/>
        <end position="2066"/>
    </location>
</feature>
<dbReference type="RefSeq" id="XP_021456614.2">
    <property type="nucleotide sequence ID" value="XM_021600939.2"/>
</dbReference>
<feature type="domain" description="Tudor" evidence="2">
    <location>
        <begin position="1518"/>
        <end position="1576"/>
    </location>
</feature>
<dbReference type="InterPro" id="IPR035437">
    <property type="entry name" value="SNase_OB-fold_sf"/>
</dbReference>
<dbReference type="GeneID" id="110522502"/>
<dbReference type="Gene3D" id="2.40.50.90">
    <property type="match status" value="7"/>
</dbReference>
<dbReference type="SUPFAM" id="SSF63748">
    <property type="entry name" value="Tudor/PWWP/MBT"/>
    <property type="match status" value="7"/>
</dbReference>
<feature type="region of interest" description="Disordered" evidence="1">
    <location>
        <begin position="2159"/>
        <end position="2193"/>
    </location>
</feature>
<keyword evidence="4" id="KW-1185">Reference proteome</keyword>
<organism evidence="3 4">
    <name type="scientific">Oncorhynchus mykiss</name>
    <name type="common">Rainbow trout</name>
    <name type="synonym">Salmo gairdneri</name>
    <dbReference type="NCBI Taxonomy" id="8022"/>
    <lineage>
        <taxon>Eukaryota</taxon>
        <taxon>Metazoa</taxon>
        <taxon>Chordata</taxon>
        <taxon>Craniata</taxon>
        <taxon>Vertebrata</taxon>
        <taxon>Euteleostomi</taxon>
        <taxon>Actinopterygii</taxon>
        <taxon>Neopterygii</taxon>
        <taxon>Teleostei</taxon>
        <taxon>Protacanthopterygii</taxon>
        <taxon>Salmoniformes</taxon>
        <taxon>Salmonidae</taxon>
        <taxon>Salmoninae</taxon>
        <taxon>Oncorhynchus</taxon>
    </lineage>
</organism>
<feature type="region of interest" description="Disordered" evidence="1">
    <location>
        <begin position="1111"/>
        <end position="1212"/>
    </location>
</feature>
<dbReference type="GeneTree" id="ENSGT00940000159049"/>
<feature type="compositionally biased region" description="Basic and acidic residues" evidence="1">
    <location>
        <begin position="1143"/>
        <end position="1158"/>
    </location>
</feature>
<dbReference type="InterPro" id="IPR002999">
    <property type="entry name" value="Tudor"/>
</dbReference>
<dbReference type="GO" id="GO:0007283">
    <property type="term" value="P:spermatogenesis"/>
    <property type="evidence" value="ECO:0007669"/>
    <property type="project" value="Ensembl"/>
</dbReference>
<feature type="domain" description="Tudor" evidence="2">
    <location>
        <begin position="980"/>
        <end position="1036"/>
    </location>
</feature>
<dbReference type="OrthoDB" id="9989103at2759"/>
<dbReference type="Ensembl" id="ENSOMYT00000022287.2">
    <property type="protein sequence ID" value="ENSOMYP00000020286.2"/>
    <property type="gene ID" value="ENSOMYG00000009808.2"/>
</dbReference>
<dbReference type="FunFam" id="2.30.30.140:FF:000018">
    <property type="entry name" value="Serine/threonine-protein kinase 31"/>
    <property type="match status" value="2"/>
</dbReference>
<dbReference type="Proteomes" id="UP000694395">
    <property type="component" value="Chromosome 4"/>
</dbReference>
<name>A0A8C7PDY4_ONCMY</name>
<dbReference type="GO" id="GO:0043186">
    <property type="term" value="C:P granule"/>
    <property type="evidence" value="ECO:0007669"/>
    <property type="project" value="Ensembl"/>
</dbReference>
<gene>
    <name evidence="3" type="primary">tdrd6</name>
</gene>
<evidence type="ECO:0000313" key="3">
    <source>
        <dbReference type="Ensembl" id="ENSOMYP00000020286.2"/>
    </source>
</evidence>
<dbReference type="PANTHER" id="PTHR22948">
    <property type="entry name" value="TUDOR DOMAIN CONTAINING PROTEIN"/>
    <property type="match status" value="1"/>
</dbReference>
<dbReference type="CTD" id="565665"/>
<evidence type="ECO:0000256" key="1">
    <source>
        <dbReference type="SAM" id="MobiDB-lite"/>
    </source>
</evidence>
<evidence type="ECO:0000313" key="4">
    <source>
        <dbReference type="Proteomes" id="UP000694395"/>
    </source>
</evidence>
<proteinExistence type="predicted"/>
<sequence length="2306" mass="256998">MCSIPGLPTPGSKVSVLITRVNCNPQCDIVELWGNFDQERKIAYQHLRKDIQFPRETFRELEGNPGDVCLVQIYETWYRVRIVSRNGSSYNVFLIDEGRMLGVTTSMLAWGQKEFFHLPPEVEFCVLSNVLPVSPENRWSPVALEFLKSLCGKTVDACVQDILVPHRTFLLDVPCVSRQMHEMGFAKKLSTDKFKLYVSKSLQSGASNSTEYPQKSSVRNDPLETREQIEKQQHYMYPELQTETVETVIVTEVTNPLRVFCQLKVFSQELKKLTEQITQHYEGRVETGITRPETLGSPCASRASDGRWYRSMLQHVFPANNVVEVLHVDYGKKQFVQVENIRPLATEFFRMPVVTYVCSLHGVIDKGVGWTAAQIEYLKSLLLNRTVIAKFEYQSLSEGVHYVTLYGNENTNINKLFGTKERCLLDSEKVHGDYAVRNNCASPPHPDGIKFQETAPPNSGDPMEIKAKYHAEDLPLNSSHVAVVQHVENPSEFWIHTQMYADAFNQMMNDLADLYSNPVSAGVVECPKVGLYCAARSQDNSFYRATVSEVTGNKARVFFFDYGNTEMIDWFNLGVLPDKFKELPALALKCRLAGIRPKEEKWSRNATDFFTKSIADKILDVHVTAKSHGAYIVQLMDSSAHGERDVSKLLCNAGYAEKGDTSKTPHKASSRPIIAPTTQSPRAIPYDVFKASVGPQGLSTSDSTVKESRTAFKEYLFPIGSSVEANVSYIESPNDFWCQLAQNSNHLKWLMQDIQQHYADTEFGQPVEPACVARHPDNGMWYRALVIQKHATLHVDVLFIDYGQTKTVSLQDLRRIDPNFMQLKGQAFRCSLYNLILPTSHTTEWPEDAIRQFHDFVDTAASDHRVLKCTIYAVMYNAQKVVFNVVDLETPFQSVCNLMVQKGLANRAPAKKVPSSPFRLDTYYYSTHNIKTGSEEEVSVTSVKNVNHFYCQLKRNADTVKGLAETINTLCRQLEITNCPQTFGTVCFAKYTDGEWYRGQIKSRNPTILVHFVDYGDTLEVIKSDLLPIPIEASEIMSVPVQAVQCGLSDIPGEVTSEVNGWFETSMTDRNFRALVVAKDPGGKLLVELYDRKMQVNAKIKEKFNLEMHREEQVVHRSRRPHDGTSSHTSALEAKPLSTTKEVLQKTDEDTQKFEKLPRAPYTTYQKRVPLRRPNERVCSEARKQPEKPIPQVETKGPQAPKPSLSEPQKEIEVPKAKVKDLPKLSDLPSKSINPGMVADVFVSHCNSPQSFFVQLIKEEDDIYSIVEKLNVEQSTAATIHTKDLSQGDLVNAEFPDDSSWYRAVVSEILGNETALVEFIDFGNTATVSVSKICQLDKHFLEIPRFSIHCFLSGVTTVGNQAELNPEVVSNFKEKVGLNGNKRLGCMFMKQSGSFWEVGLVHGSKAITCNISPCSATASSDVIHETSEGSNQEAEEPQQSLSARIVPPEMSTLVDVKTARYSKPDISEGQTVEVYASTINGPQSFWCQSAESDKLDKITEVVADAGNAVASTLIDMETLCTGSPCIALFVDDEQWYRAEVLRKDGDALSILFVDYGNESTVNLKAVRPMPTVLIDTPPQAFQCQLEGFDYSQGSWHDTAADQLSELIKDKLLHLTVMRVSSQKRGGITCFLKVKCEEEMINDTMKLYWKSSIDKVTSEDEDKSDPTGVAMSGDTPSLVGEFKLVEEAAAVPNSSPEEPYKKVREHDTDYALAHSETHELLDEDKCTDISDEQQDSSVLTQATDEGHAEDVDLISFQVDADCFDHLGNTESIDDDKEEEKQSYTNEIQESMTAIQVLSAKTPNEGIETKSIPIIIICEEPSDAGLECVSESGVSCEAQVATSQGNKDILVSRTKKDTLEVDKDESGSVSVLEKAFSLDDSESRLYFDEHFDQTSLSIIYQGQDDIYEEVFKLCAEPVAESAKSEHAVTEESETKDEELETLALELETKKEESGIRDEDVNISAVVAESEFGKLQRVELTVPVGSSSCVVWSSAKKSWCKAKILKIFEDSIKVLLLDHDTEMIVDPHNIFEPLSSETEESGDFDTASSNAGSERDHEDTDDSDNTVAGDDLSKAASEVQDDSTLADVCAPLDESSDVISEQLVDTEPATDVEVVSRVPTQDNKDDDVLEEDSCLREVTSCPIGDGLVTSTDDGAEIKKATCADGISSATPQERDDLLGESKSSPDEDCLVSTEQRTDAQEAIVVEVTSSAPTQDKDDLLCHEEVCSDCAEQFAEIEEVTDVEVVSSAATQDKNDVQLEQEMSFPGEDSAEVVMSQVTHLSLRVEENSDDDVIFVSEIRTTQEQSQSSD</sequence>
<dbReference type="InterPro" id="IPR047445">
    <property type="entry name" value="Tudor_TDRD6_rpt2"/>
</dbReference>
<feature type="region of interest" description="Disordered" evidence="1">
    <location>
        <begin position="1422"/>
        <end position="1442"/>
    </location>
</feature>
<feature type="compositionally biased region" description="Basic and acidic residues" evidence="1">
    <location>
        <begin position="2169"/>
        <end position="2182"/>
    </location>
</feature>
<reference evidence="3" key="3">
    <citation type="submission" date="2025-09" db="UniProtKB">
        <authorList>
            <consortium name="Ensembl"/>
        </authorList>
    </citation>
    <scope>IDENTIFICATION</scope>
</reference>
<dbReference type="GO" id="GO:1903863">
    <property type="term" value="P:P granule assembly"/>
    <property type="evidence" value="ECO:0007669"/>
    <property type="project" value="Ensembl"/>
</dbReference>
<dbReference type="CDD" id="cd20379">
    <property type="entry name" value="Tudor_dTUD-like"/>
    <property type="match status" value="1"/>
</dbReference>
<dbReference type="Pfam" id="PF00567">
    <property type="entry name" value="TUDOR"/>
    <property type="match status" value="7"/>
</dbReference>
<evidence type="ECO:0000259" key="2">
    <source>
        <dbReference type="PROSITE" id="PS50304"/>
    </source>
</evidence>
<dbReference type="InterPro" id="IPR050621">
    <property type="entry name" value="Tudor_domain_containing"/>
</dbReference>
<feature type="compositionally biased region" description="Basic and acidic residues" evidence="1">
    <location>
        <begin position="1173"/>
        <end position="1187"/>
    </location>
</feature>
<dbReference type="KEGG" id="omy:110522502"/>
<dbReference type="GO" id="GO:0033391">
    <property type="term" value="C:chromatoid body"/>
    <property type="evidence" value="ECO:0007669"/>
    <property type="project" value="Ensembl"/>
</dbReference>
<reference evidence="3" key="2">
    <citation type="submission" date="2025-08" db="UniProtKB">
        <authorList>
            <consortium name="Ensembl"/>
        </authorList>
    </citation>
    <scope>IDENTIFICATION</scope>
</reference>
<dbReference type="GO" id="GO:1905879">
    <property type="term" value="P:regulation of oogenesis"/>
    <property type="evidence" value="ECO:0007669"/>
    <property type="project" value="Ensembl"/>
</dbReference>
<feature type="domain" description="Tudor" evidence="2">
    <location>
        <begin position="764"/>
        <end position="823"/>
    </location>
</feature>
<feature type="domain" description="Tudor" evidence="2">
    <location>
        <begin position="526"/>
        <end position="583"/>
    </location>
</feature>
<dbReference type="CDD" id="cd20421">
    <property type="entry name" value="Tudor_TDRD6_rpt2"/>
    <property type="match status" value="1"/>
</dbReference>
<dbReference type="PANTHER" id="PTHR22948:SF15">
    <property type="entry name" value="TUDOR DOMAIN-CONTAINING PROTEIN 6"/>
    <property type="match status" value="1"/>
</dbReference>
<protein>
    <submittedName>
        <fullName evidence="3">Tudor domain containing 6</fullName>
    </submittedName>
</protein>
<accession>A0A8C7PDY4</accession>
<dbReference type="Gene3D" id="2.30.30.140">
    <property type="match status" value="6"/>
</dbReference>
<feature type="domain" description="Tudor" evidence="2">
    <location>
        <begin position="292"/>
        <end position="351"/>
    </location>
</feature>